<name>A0A0E3WC84_MYCLN</name>
<dbReference type="EMBL" id="CTEE01000001">
    <property type="protein sequence ID" value="CQD12888.1"/>
    <property type="molecule type" value="Genomic_DNA"/>
</dbReference>
<proteinExistence type="predicted"/>
<evidence type="ECO:0000313" key="4">
    <source>
        <dbReference type="EMBL" id="CQD12888.1"/>
    </source>
</evidence>
<accession>A0A0E3WC84</accession>
<reference evidence="4 5" key="1">
    <citation type="submission" date="2015-03" db="EMBL/GenBank/DDBJ databases">
        <authorList>
            <person name="Urmite Genomes"/>
        </authorList>
    </citation>
    <scope>NUCLEOTIDE SEQUENCE [LARGE SCALE GENOMIC DNA]</scope>
    <source>
        <strain evidence="4 5">CSUR P1491</strain>
    </source>
</reference>
<feature type="compositionally biased region" description="Low complexity" evidence="1">
    <location>
        <begin position="30"/>
        <end position="57"/>
    </location>
</feature>
<feature type="domain" description="DUF5666" evidence="3">
    <location>
        <begin position="163"/>
        <end position="232"/>
    </location>
</feature>
<dbReference type="Pfam" id="PF18914">
    <property type="entry name" value="DUF5666"/>
    <property type="match status" value="1"/>
</dbReference>
<gene>
    <name evidence="4" type="ORF">BN1232_02483</name>
</gene>
<feature type="region of interest" description="Disordered" evidence="1">
    <location>
        <begin position="237"/>
        <end position="256"/>
    </location>
</feature>
<organism evidence="4 5">
    <name type="scientific">Mycobacterium lentiflavum</name>
    <dbReference type="NCBI Taxonomy" id="141349"/>
    <lineage>
        <taxon>Bacteria</taxon>
        <taxon>Bacillati</taxon>
        <taxon>Actinomycetota</taxon>
        <taxon>Actinomycetes</taxon>
        <taxon>Mycobacteriales</taxon>
        <taxon>Mycobacteriaceae</taxon>
        <taxon>Mycobacterium</taxon>
        <taxon>Mycobacterium simiae complex</taxon>
    </lineage>
</organism>
<dbReference type="OrthoDB" id="4762103at2"/>
<keyword evidence="4" id="KW-0449">Lipoprotein</keyword>
<sequence length="256" mass="24715">MAASSYPSRLARFALLAVAGVTAASVVACGSSNTSSPGSSSPAASPATTSTSSPATGQARVRGLIASVSGNTAAVTEEKGNVAVAFTTSTKVTEVTAAALSDVTAGSCVSVRPAHQESQPGQPLTAASVRVSPAVDGKCPPGNAPGGSTTSPPGPAAKHPPVRGTVASVAGNTITVTSTDANGASAQTPVTVTGQTRYSKQAGADTQAIAQGKCMTAQGIQDGSGTLQATTIDLRPAHDGKCGGGHKPSGHRGLGG</sequence>
<feature type="region of interest" description="Disordered" evidence="1">
    <location>
        <begin position="30"/>
        <end position="58"/>
    </location>
</feature>
<feature type="chain" id="PRO_5038944540" evidence="2">
    <location>
        <begin position="24"/>
        <end position="256"/>
    </location>
</feature>
<feature type="signal peptide" evidence="2">
    <location>
        <begin position="1"/>
        <end position="23"/>
    </location>
</feature>
<feature type="region of interest" description="Disordered" evidence="1">
    <location>
        <begin position="111"/>
        <end position="163"/>
    </location>
</feature>
<evidence type="ECO:0000256" key="2">
    <source>
        <dbReference type="SAM" id="SignalP"/>
    </source>
</evidence>
<protein>
    <submittedName>
        <fullName evidence="4">27 kDa lipoprotein antigen</fullName>
    </submittedName>
</protein>
<evidence type="ECO:0000313" key="5">
    <source>
        <dbReference type="Proteomes" id="UP000199251"/>
    </source>
</evidence>
<dbReference type="STRING" id="141349.BN1232_02483"/>
<feature type="compositionally biased region" description="Gly residues" evidence="1">
    <location>
        <begin position="242"/>
        <end position="256"/>
    </location>
</feature>
<evidence type="ECO:0000256" key="1">
    <source>
        <dbReference type="SAM" id="MobiDB-lite"/>
    </source>
</evidence>
<evidence type="ECO:0000259" key="3">
    <source>
        <dbReference type="Pfam" id="PF18914"/>
    </source>
</evidence>
<keyword evidence="2" id="KW-0732">Signal</keyword>
<dbReference type="InterPro" id="IPR043724">
    <property type="entry name" value="DUF5666"/>
</dbReference>
<dbReference type="Proteomes" id="UP000199251">
    <property type="component" value="Unassembled WGS sequence"/>
</dbReference>
<dbReference type="AlphaFoldDB" id="A0A0E3WC84"/>